<evidence type="ECO:0000256" key="2">
    <source>
        <dbReference type="ARBA" id="ARBA00007615"/>
    </source>
</evidence>
<feature type="signal peptide" evidence="10">
    <location>
        <begin position="1"/>
        <end position="23"/>
    </location>
</feature>
<comment type="similarity">
    <text evidence="2 10">Belongs to the LolA family.</text>
</comment>
<keyword evidence="8 10" id="KW-0653">Protein transport</keyword>
<feature type="chain" id="PRO_5027181909" description="Outer-membrane lipoprotein carrier protein" evidence="10">
    <location>
        <begin position="24"/>
        <end position="205"/>
    </location>
</feature>
<keyword evidence="5 10" id="KW-0813">Transport</keyword>
<dbReference type="AlphaFoldDB" id="A0A6N7QR21"/>
<keyword evidence="12" id="KW-1185">Reference proteome</keyword>
<dbReference type="PANTHER" id="PTHR35869:SF1">
    <property type="entry name" value="OUTER-MEMBRANE LIPOPROTEIN CARRIER PROTEIN"/>
    <property type="match status" value="1"/>
</dbReference>
<dbReference type="RefSeq" id="WP_153719900.1">
    <property type="nucleotide sequence ID" value="NZ_WJPP01000004.1"/>
</dbReference>
<dbReference type="HAMAP" id="MF_00240">
    <property type="entry name" value="LolA"/>
    <property type="match status" value="1"/>
</dbReference>
<dbReference type="GO" id="GO:0044874">
    <property type="term" value="P:lipoprotein localization to outer membrane"/>
    <property type="evidence" value="ECO:0007669"/>
    <property type="project" value="UniProtKB-UniRule"/>
</dbReference>
<evidence type="ECO:0000256" key="7">
    <source>
        <dbReference type="ARBA" id="ARBA00022764"/>
    </source>
</evidence>
<dbReference type="InterPro" id="IPR004564">
    <property type="entry name" value="OM_lipoprot_carrier_LolA-like"/>
</dbReference>
<gene>
    <name evidence="10 11" type="primary">lolA</name>
    <name evidence="11" type="ORF">GH984_09185</name>
</gene>
<evidence type="ECO:0000256" key="4">
    <source>
        <dbReference type="ARBA" id="ARBA00014035"/>
    </source>
</evidence>
<comment type="subcellular location">
    <subcellularLocation>
        <location evidence="1 10">Periplasm</location>
    </subcellularLocation>
</comment>
<dbReference type="Proteomes" id="UP000433788">
    <property type="component" value="Unassembled WGS sequence"/>
</dbReference>
<dbReference type="InterPro" id="IPR018323">
    <property type="entry name" value="OM_lipoprot_carrier_LolA_Pbac"/>
</dbReference>
<dbReference type="PANTHER" id="PTHR35869">
    <property type="entry name" value="OUTER-MEMBRANE LIPOPROTEIN CARRIER PROTEIN"/>
    <property type="match status" value="1"/>
</dbReference>
<keyword evidence="6 10" id="KW-0732">Signal</keyword>
<dbReference type="EMBL" id="WJPP01000004">
    <property type="protein sequence ID" value="MRH78881.1"/>
    <property type="molecule type" value="Genomic_DNA"/>
</dbReference>
<dbReference type="InterPro" id="IPR029046">
    <property type="entry name" value="LolA/LolB/LppX"/>
</dbReference>
<evidence type="ECO:0000256" key="1">
    <source>
        <dbReference type="ARBA" id="ARBA00004418"/>
    </source>
</evidence>
<evidence type="ECO:0000256" key="5">
    <source>
        <dbReference type="ARBA" id="ARBA00022448"/>
    </source>
</evidence>
<keyword evidence="7 10" id="KW-0574">Periplasm</keyword>
<comment type="caution">
    <text evidence="11">The sequence shown here is derived from an EMBL/GenBank/DDBJ whole genome shotgun (WGS) entry which is preliminary data.</text>
</comment>
<protein>
    <recommendedName>
        <fullName evidence="4 10">Outer-membrane lipoprotein carrier protein</fullName>
    </recommendedName>
</protein>
<dbReference type="GO" id="GO:0030288">
    <property type="term" value="C:outer membrane-bounded periplasmic space"/>
    <property type="evidence" value="ECO:0007669"/>
    <property type="project" value="TreeGrafter"/>
</dbReference>
<evidence type="ECO:0000313" key="11">
    <source>
        <dbReference type="EMBL" id="MRH78881.1"/>
    </source>
</evidence>
<dbReference type="Gene3D" id="2.50.20.10">
    <property type="entry name" value="Lipoprotein localisation LolA/LolB/LppX"/>
    <property type="match status" value="1"/>
</dbReference>
<evidence type="ECO:0000313" key="12">
    <source>
        <dbReference type="Proteomes" id="UP000433788"/>
    </source>
</evidence>
<evidence type="ECO:0000256" key="8">
    <source>
        <dbReference type="ARBA" id="ARBA00022927"/>
    </source>
</evidence>
<evidence type="ECO:0000256" key="10">
    <source>
        <dbReference type="HAMAP-Rule" id="MF_00240"/>
    </source>
</evidence>
<dbReference type="SUPFAM" id="SSF89392">
    <property type="entry name" value="Prokaryotic lipoproteins and lipoprotein localization factors"/>
    <property type="match status" value="1"/>
</dbReference>
<name>A0A6N7QR21_9GAMM</name>
<keyword evidence="11" id="KW-0449">Lipoprotein</keyword>
<evidence type="ECO:0000256" key="9">
    <source>
        <dbReference type="ARBA" id="ARBA00023186"/>
    </source>
</evidence>
<reference evidence="11 12" key="1">
    <citation type="submission" date="2019-11" db="EMBL/GenBank/DDBJ databases">
        <authorList>
            <person name="Zhang X.Y."/>
        </authorList>
    </citation>
    <scope>NUCLEOTIDE SEQUENCE [LARGE SCALE GENOMIC DNA]</scope>
    <source>
        <strain evidence="11 12">C176</strain>
    </source>
</reference>
<sequence precursor="true">MSYRFCLSILMAVWVLFATGAQADALEELERYFSEVNTLSGQFIQETSDSTGAVVETAEGEFFIARPERFVWDYSLPYEQQIVADGQQLWVYDVDLDQVVVRPLGEALGVGAAQLLSGDIDSLSASFEIQIGDNDDVLLKPTDPAWAFQEIRLQFSQGIPQRMEIADGMDQTVTVEFEEVIVNPSIPDRRFEFVVPDGVDVIEGS</sequence>
<proteinExistence type="inferred from homology"/>
<dbReference type="CDD" id="cd16325">
    <property type="entry name" value="LolA"/>
    <property type="match status" value="1"/>
</dbReference>
<keyword evidence="9 10" id="KW-0143">Chaperone</keyword>
<dbReference type="GO" id="GO:0042953">
    <property type="term" value="P:lipoprotein transport"/>
    <property type="evidence" value="ECO:0007669"/>
    <property type="project" value="InterPro"/>
</dbReference>
<evidence type="ECO:0000256" key="6">
    <source>
        <dbReference type="ARBA" id="ARBA00022729"/>
    </source>
</evidence>
<organism evidence="11 12">
    <name type="scientific">Spiribacter salilacus</name>
    <dbReference type="NCBI Taxonomy" id="2664894"/>
    <lineage>
        <taxon>Bacteria</taxon>
        <taxon>Pseudomonadati</taxon>
        <taxon>Pseudomonadota</taxon>
        <taxon>Gammaproteobacteria</taxon>
        <taxon>Chromatiales</taxon>
        <taxon>Ectothiorhodospiraceae</taxon>
        <taxon>Spiribacter</taxon>
    </lineage>
</organism>
<comment type="subunit">
    <text evidence="3 10">Monomer.</text>
</comment>
<comment type="function">
    <text evidence="10">Participates in the translocation of lipoproteins from the inner membrane to the outer membrane. Only forms a complex with a lipoprotein if the residue after the N-terminal Cys is not an aspartate (The Asp acts as a targeting signal to indicate that the lipoprotein should stay in the inner membrane).</text>
</comment>
<dbReference type="NCBIfam" id="TIGR00547">
    <property type="entry name" value="lolA"/>
    <property type="match status" value="1"/>
</dbReference>
<evidence type="ECO:0000256" key="3">
    <source>
        <dbReference type="ARBA" id="ARBA00011245"/>
    </source>
</evidence>
<dbReference type="Pfam" id="PF03548">
    <property type="entry name" value="LolA"/>
    <property type="match status" value="1"/>
</dbReference>
<accession>A0A6N7QR21</accession>